<organism evidence="1">
    <name type="scientific">mine drainage metagenome</name>
    <dbReference type="NCBI Taxonomy" id="410659"/>
    <lineage>
        <taxon>unclassified sequences</taxon>
        <taxon>metagenomes</taxon>
        <taxon>ecological metagenomes</taxon>
    </lineage>
</organism>
<proteinExistence type="predicted"/>
<protein>
    <recommendedName>
        <fullName evidence="2">Outer membrane protein beta-barrel domain-containing protein</fullName>
    </recommendedName>
</protein>
<name>A0A1J5TMD7_9ZZZZ</name>
<sequence>MFGLAGISTLKKADNPLVNSDLNRNYAVSADLYLEFLKLEKRSDTKWGSITPTFGIKTKLEWDFYRADNSKDGGSESFGLNYLSIPVLFEYCLSYHQGVTTASHTPGETVYHGSRNSDGSVTVTENYTPGTYSRGGAKTSGGTFIYLGPKICNLFQSFNYSGNPIKDPNLINSYVGIVGGFNFCLHQLNFDLSYQKGLSSIYKGKDITIDGFMLTVGINFTSRLYNK</sequence>
<accession>A0A1J5TMD7</accession>
<dbReference type="AlphaFoldDB" id="A0A1J5TMD7"/>
<evidence type="ECO:0000313" key="1">
    <source>
        <dbReference type="EMBL" id="OIR13174.1"/>
    </source>
</evidence>
<gene>
    <name evidence="1" type="ORF">GALL_55590</name>
</gene>
<evidence type="ECO:0008006" key="2">
    <source>
        <dbReference type="Google" id="ProtNLM"/>
    </source>
</evidence>
<comment type="caution">
    <text evidence="1">The sequence shown here is derived from an EMBL/GenBank/DDBJ whole genome shotgun (WGS) entry which is preliminary data.</text>
</comment>
<dbReference type="EMBL" id="MLJW01000015">
    <property type="protein sequence ID" value="OIR13174.1"/>
    <property type="molecule type" value="Genomic_DNA"/>
</dbReference>
<reference evidence="1" key="1">
    <citation type="submission" date="2016-10" db="EMBL/GenBank/DDBJ databases">
        <title>Sequence of Gallionella enrichment culture.</title>
        <authorList>
            <person name="Poehlein A."/>
            <person name="Muehling M."/>
            <person name="Daniel R."/>
        </authorList>
    </citation>
    <scope>NUCLEOTIDE SEQUENCE</scope>
</reference>